<sequence length="209" mass="23645">MVRTLIKDLGEHPLPQSFTLLQLSIFSSVAKEYPLRNTTVSMSELGVDVIRLCCEISLPAVYTMIQHVVAVNRGTIIAWGRWTQKTLHVPRFICVFLEEDPGMYDDTIDAYFPILCISFSIDFLSCLAIPFGVDFRNPISIGLFIVNPCCVGFAVWLGLLYAKWRLMEQLDLESAAMRYFEYQRVTRMRASSQGRAPPSKTKDGHALLA</sequence>
<evidence type="ECO:0000313" key="2">
    <source>
        <dbReference type="EMBL" id="CAH0047870.1"/>
    </source>
</evidence>
<comment type="caution">
    <text evidence="2">The sequence shown here is derived from an EMBL/GenBank/DDBJ whole genome shotgun (WGS) entry which is preliminary data.</text>
</comment>
<organism evidence="2 3">
    <name type="scientific">Clonostachys solani</name>
    <dbReference type="NCBI Taxonomy" id="160281"/>
    <lineage>
        <taxon>Eukaryota</taxon>
        <taxon>Fungi</taxon>
        <taxon>Dikarya</taxon>
        <taxon>Ascomycota</taxon>
        <taxon>Pezizomycotina</taxon>
        <taxon>Sordariomycetes</taxon>
        <taxon>Hypocreomycetidae</taxon>
        <taxon>Hypocreales</taxon>
        <taxon>Bionectriaceae</taxon>
        <taxon>Clonostachys</taxon>
    </lineage>
</organism>
<evidence type="ECO:0000256" key="1">
    <source>
        <dbReference type="SAM" id="Phobius"/>
    </source>
</evidence>
<gene>
    <name evidence="2" type="ORF">CSOL1703_00016121</name>
</gene>
<evidence type="ECO:0000313" key="3">
    <source>
        <dbReference type="Proteomes" id="UP000775872"/>
    </source>
</evidence>
<reference evidence="2 3" key="2">
    <citation type="submission" date="2021-10" db="EMBL/GenBank/DDBJ databases">
        <authorList>
            <person name="Piombo E."/>
        </authorList>
    </citation>
    <scope>NUCLEOTIDE SEQUENCE [LARGE SCALE GENOMIC DNA]</scope>
</reference>
<dbReference type="Proteomes" id="UP000775872">
    <property type="component" value="Unassembled WGS sequence"/>
</dbReference>
<proteinExistence type="predicted"/>
<dbReference type="EMBL" id="CABFOC020000034">
    <property type="protein sequence ID" value="CAH0047870.1"/>
    <property type="molecule type" value="Genomic_DNA"/>
</dbReference>
<feature type="transmembrane region" description="Helical" evidence="1">
    <location>
        <begin position="110"/>
        <end position="133"/>
    </location>
</feature>
<keyword evidence="1" id="KW-0472">Membrane</keyword>
<keyword evidence="1" id="KW-0812">Transmembrane</keyword>
<keyword evidence="1" id="KW-1133">Transmembrane helix</keyword>
<keyword evidence="3" id="KW-1185">Reference proteome</keyword>
<accession>A0A9N9Z2M0</accession>
<dbReference type="AlphaFoldDB" id="A0A9N9Z2M0"/>
<protein>
    <submittedName>
        <fullName evidence="2">Uncharacterized protein</fullName>
    </submittedName>
</protein>
<feature type="transmembrane region" description="Helical" evidence="1">
    <location>
        <begin position="139"/>
        <end position="162"/>
    </location>
</feature>
<dbReference type="OrthoDB" id="5137762at2759"/>
<reference evidence="3" key="1">
    <citation type="submission" date="2019-06" db="EMBL/GenBank/DDBJ databases">
        <authorList>
            <person name="Broberg M."/>
        </authorList>
    </citation>
    <scope>NUCLEOTIDE SEQUENCE [LARGE SCALE GENOMIC DNA]</scope>
</reference>
<name>A0A9N9Z2M0_9HYPO</name>